<sequence length="170" mass="18532">MDGMNVNGKGKRAQKDKIYTVDVRKARASAELSVFSPANGFEEIVSTKAQRKAPVFRYFRYTPNPKNGIPKAQLEAAFQAAVAAAAPPPPGLPPVAVLPPAPAGSQGSYGAMHEDEGVDDLAIFLAEQGVASQGEFDELAALMEQKAQIGGARRRRTRRHRKSRRRYSRR</sequence>
<organism evidence="2">
    <name type="scientific">viral metagenome</name>
    <dbReference type="NCBI Taxonomy" id="1070528"/>
    <lineage>
        <taxon>unclassified sequences</taxon>
        <taxon>metagenomes</taxon>
        <taxon>organismal metagenomes</taxon>
    </lineage>
</organism>
<reference evidence="2" key="1">
    <citation type="journal article" date="2020" name="Nature">
        <title>Giant virus diversity and host interactions through global metagenomics.</title>
        <authorList>
            <person name="Schulz F."/>
            <person name="Roux S."/>
            <person name="Paez-Espino D."/>
            <person name="Jungbluth S."/>
            <person name="Walsh D.A."/>
            <person name="Denef V.J."/>
            <person name="McMahon K.D."/>
            <person name="Konstantinidis K.T."/>
            <person name="Eloe-Fadrosh E.A."/>
            <person name="Kyrpides N.C."/>
            <person name="Woyke T."/>
        </authorList>
    </citation>
    <scope>NUCLEOTIDE SEQUENCE</scope>
    <source>
        <strain evidence="2">GVMAG-M-3300027963-41</strain>
    </source>
</reference>
<proteinExistence type="predicted"/>
<evidence type="ECO:0000313" key="2">
    <source>
        <dbReference type="EMBL" id="QHU31774.1"/>
    </source>
</evidence>
<accession>A0A6C0LQB4</accession>
<dbReference type="EMBL" id="MN740532">
    <property type="protein sequence ID" value="QHU31774.1"/>
    <property type="molecule type" value="Genomic_DNA"/>
</dbReference>
<evidence type="ECO:0000256" key="1">
    <source>
        <dbReference type="SAM" id="MobiDB-lite"/>
    </source>
</evidence>
<dbReference type="AlphaFoldDB" id="A0A6C0LQB4"/>
<protein>
    <submittedName>
        <fullName evidence="2">Uncharacterized protein</fullName>
    </submittedName>
</protein>
<feature type="compositionally biased region" description="Basic residues" evidence="1">
    <location>
        <begin position="152"/>
        <end position="170"/>
    </location>
</feature>
<name>A0A6C0LQB4_9ZZZZ</name>
<feature type="region of interest" description="Disordered" evidence="1">
    <location>
        <begin position="145"/>
        <end position="170"/>
    </location>
</feature>